<organism evidence="11 12">
    <name type="scientific">Pedobacter segetis</name>
    <dbReference type="NCBI Taxonomy" id="2793069"/>
    <lineage>
        <taxon>Bacteria</taxon>
        <taxon>Pseudomonadati</taxon>
        <taxon>Bacteroidota</taxon>
        <taxon>Sphingobacteriia</taxon>
        <taxon>Sphingobacteriales</taxon>
        <taxon>Sphingobacteriaceae</taxon>
        <taxon>Pedobacter</taxon>
    </lineage>
</organism>
<feature type="domain" description="Mechanosensitive ion channel MscS" evidence="8">
    <location>
        <begin position="112"/>
        <end position="178"/>
    </location>
</feature>
<feature type="domain" description="Mechanosensitive ion channel MscS C-terminal" evidence="9">
    <location>
        <begin position="186"/>
        <end position="269"/>
    </location>
</feature>
<dbReference type="Proteomes" id="UP000660024">
    <property type="component" value="Unassembled WGS sequence"/>
</dbReference>
<reference evidence="11 12" key="1">
    <citation type="submission" date="2020-12" db="EMBL/GenBank/DDBJ databases">
        <title>Bacterial novel species Pedobacter sp. SD-b isolated from soil.</title>
        <authorList>
            <person name="Jung H.-Y."/>
        </authorList>
    </citation>
    <scope>NUCLEOTIDE SEQUENCE [LARGE SCALE GENOMIC DNA]</scope>
    <source>
        <strain evidence="11 12">SD-b</strain>
    </source>
</reference>
<dbReference type="SUPFAM" id="SSF50182">
    <property type="entry name" value="Sm-like ribonucleoproteins"/>
    <property type="match status" value="1"/>
</dbReference>
<dbReference type="RefSeq" id="WP_200585485.1">
    <property type="nucleotide sequence ID" value="NZ_JAEHFY010000008.1"/>
</dbReference>
<dbReference type="Pfam" id="PF21082">
    <property type="entry name" value="MS_channel_3rd"/>
    <property type="match status" value="1"/>
</dbReference>
<evidence type="ECO:0000313" key="11">
    <source>
        <dbReference type="EMBL" id="MBK0382705.1"/>
    </source>
</evidence>
<dbReference type="Pfam" id="PF00924">
    <property type="entry name" value="MS_channel_2nd"/>
    <property type="match status" value="1"/>
</dbReference>
<comment type="similarity">
    <text evidence="2">Belongs to the MscS (TC 1.A.23) family.</text>
</comment>
<dbReference type="Gene3D" id="1.10.287.1260">
    <property type="match status" value="1"/>
</dbReference>
<dbReference type="PANTHER" id="PTHR30221">
    <property type="entry name" value="SMALL-CONDUCTANCE MECHANOSENSITIVE CHANNEL"/>
    <property type="match status" value="1"/>
</dbReference>
<evidence type="ECO:0000259" key="9">
    <source>
        <dbReference type="Pfam" id="PF21082"/>
    </source>
</evidence>
<evidence type="ECO:0000256" key="5">
    <source>
        <dbReference type="ARBA" id="ARBA00022989"/>
    </source>
</evidence>
<evidence type="ECO:0000256" key="1">
    <source>
        <dbReference type="ARBA" id="ARBA00004651"/>
    </source>
</evidence>
<comment type="caution">
    <text evidence="11">The sequence shown here is derived from an EMBL/GenBank/DDBJ whole genome shotgun (WGS) entry which is preliminary data.</text>
</comment>
<feature type="transmembrane region" description="Helical" evidence="7">
    <location>
        <begin position="24"/>
        <end position="45"/>
    </location>
</feature>
<evidence type="ECO:0000256" key="2">
    <source>
        <dbReference type="ARBA" id="ARBA00008017"/>
    </source>
</evidence>
<dbReference type="InterPro" id="IPR045275">
    <property type="entry name" value="MscS_archaea/bacteria_type"/>
</dbReference>
<keyword evidence="6 7" id="KW-0472">Membrane</keyword>
<dbReference type="InterPro" id="IPR049142">
    <property type="entry name" value="MS_channel_1st"/>
</dbReference>
<dbReference type="PANTHER" id="PTHR30221:SF1">
    <property type="entry name" value="SMALL-CONDUCTANCE MECHANOSENSITIVE CHANNEL"/>
    <property type="match status" value="1"/>
</dbReference>
<dbReference type="InterPro" id="IPR006685">
    <property type="entry name" value="MscS_channel_2nd"/>
</dbReference>
<dbReference type="SUPFAM" id="SSF82861">
    <property type="entry name" value="Mechanosensitive channel protein MscS (YggB), transmembrane region"/>
    <property type="match status" value="1"/>
</dbReference>
<proteinExistence type="inferred from homology"/>
<evidence type="ECO:0000259" key="10">
    <source>
        <dbReference type="Pfam" id="PF21088"/>
    </source>
</evidence>
<feature type="transmembrane region" description="Helical" evidence="7">
    <location>
        <begin position="92"/>
        <end position="110"/>
    </location>
</feature>
<evidence type="ECO:0000256" key="4">
    <source>
        <dbReference type="ARBA" id="ARBA00022692"/>
    </source>
</evidence>
<dbReference type="InterPro" id="IPR011014">
    <property type="entry name" value="MscS_channel_TM-2"/>
</dbReference>
<dbReference type="InterPro" id="IPR023408">
    <property type="entry name" value="MscS_beta-dom_sf"/>
</dbReference>
<protein>
    <submittedName>
        <fullName evidence="11">Mechanosensitive ion channel</fullName>
    </submittedName>
</protein>
<evidence type="ECO:0000313" key="12">
    <source>
        <dbReference type="Proteomes" id="UP000660024"/>
    </source>
</evidence>
<comment type="subcellular location">
    <subcellularLocation>
        <location evidence="1">Cell membrane</location>
        <topology evidence="1">Multi-pass membrane protein</topology>
    </subcellularLocation>
</comment>
<evidence type="ECO:0000256" key="3">
    <source>
        <dbReference type="ARBA" id="ARBA00022475"/>
    </source>
</evidence>
<keyword evidence="4 7" id="KW-0812">Transmembrane</keyword>
<dbReference type="InterPro" id="IPR010920">
    <property type="entry name" value="LSM_dom_sf"/>
</dbReference>
<evidence type="ECO:0000259" key="8">
    <source>
        <dbReference type="Pfam" id="PF00924"/>
    </source>
</evidence>
<dbReference type="InterPro" id="IPR008910">
    <property type="entry name" value="MSC_TM_helix"/>
</dbReference>
<dbReference type="InterPro" id="IPR049278">
    <property type="entry name" value="MS_channel_C"/>
</dbReference>
<dbReference type="Gene3D" id="2.30.30.60">
    <property type="match status" value="1"/>
</dbReference>
<gene>
    <name evidence="11" type="ORF">I5M32_07015</name>
</gene>
<dbReference type="Pfam" id="PF21088">
    <property type="entry name" value="MS_channel_1st"/>
    <property type="match status" value="1"/>
</dbReference>
<feature type="transmembrane region" description="Helical" evidence="7">
    <location>
        <begin position="65"/>
        <end position="86"/>
    </location>
</feature>
<feature type="domain" description="Mechanosensitive ion channel transmembrane helices 2/3" evidence="10">
    <location>
        <begin position="71"/>
        <end position="111"/>
    </location>
</feature>
<keyword evidence="12" id="KW-1185">Reference proteome</keyword>
<dbReference type="Gene3D" id="3.30.70.100">
    <property type="match status" value="1"/>
</dbReference>
<dbReference type="Pfam" id="PF05552">
    <property type="entry name" value="MS_channel_1st_1"/>
    <property type="match status" value="1"/>
</dbReference>
<keyword evidence="3" id="KW-1003">Cell membrane</keyword>
<evidence type="ECO:0000256" key="7">
    <source>
        <dbReference type="SAM" id="Phobius"/>
    </source>
</evidence>
<dbReference type="InterPro" id="IPR011066">
    <property type="entry name" value="MscS_channel_C_sf"/>
</dbReference>
<keyword evidence="5 7" id="KW-1133">Transmembrane helix</keyword>
<sequence>MNFDKAYNLLVGKLQTWFAETVKLLPNIVLAAVVLVIGVFVAKLIRKYSFKIIQKFSSIQTINKLFSSFMYVIFILIAIFTALNIIGLDKAVTTVLAGAGILGLALAFAFQDVAANFMSGIFMSFRHPFDVGDLVTVNDKMGRIEAINLRDTTLITLQGQRLIIPNKSVFQNSIENFSSTGKRRLDFSIGISYGDDLEKVRGLVVACLTDLEYRLKEKEVEVYFDEFGDSSINFKLRIWLNSVEQADYLNAKSEAIILIKKAFDNNDIMIPFPIRTLDFGIKGGEKLSEMKLNLLNSAKTLDSKSIKED</sequence>
<accession>A0ABS1BIK6</accession>
<dbReference type="SUPFAM" id="SSF82689">
    <property type="entry name" value="Mechanosensitive channel protein MscS (YggB), C-terminal domain"/>
    <property type="match status" value="1"/>
</dbReference>
<evidence type="ECO:0000256" key="6">
    <source>
        <dbReference type="ARBA" id="ARBA00023136"/>
    </source>
</evidence>
<dbReference type="EMBL" id="JAEHFY010000008">
    <property type="protein sequence ID" value="MBK0382705.1"/>
    <property type="molecule type" value="Genomic_DNA"/>
</dbReference>
<name>A0ABS1BIK6_9SPHI</name>